<dbReference type="InterPro" id="IPR006860">
    <property type="entry name" value="FecR"/>
</dbReference>
<protein>
    <submittedName>
        <fullName evidence="4">DUF4974 domain-containing protein</fullName>
    </submittedName>
</protein>
<dbReference type="GO" id="GO:0016989">
    <property type="term" value="F:sigma factor antagonist activity"/>
    <property type="evidence" value="ECO:0007669"/>
    <property type="project" value="TreeGrafter"/>
</dbReference>
<dbReference type="Pfam" id="PF16344">
    <property type="entry name" value="FecR_C"/>
    <property type="match status" value="1"/>
</dbReference>
<dbReference type="PIRSF" id="PIRSF018266">
    <property type="entry name" value="FecR"/>
    <property type="match status" value="1"/>
</dbReference>
<evidence type="ECO:0000256" key="1">
    <source>
        <dbReference type="SAM" id="Phobius"/>
    </source>
</evidence>
<dbReference type="Pfam" id="PF04773">
    <property type="entry name" value="FecR"/>
    <property type="match status" value="1"/>
</dbReference>
<reference evidence="4 5" key="1">
    <citation type="submission" date="2018-10" db="EMBL/GenBank/DDBJ databases">
        <title>Dokdonia luteus sp. nov., isolated from sea water.</title>
        <authorList>
            <person name="Zhou L.Y."/>
            <person name="Du Z.J."/>
        </authorList>
    </citation>
    <scope>NUCLEOTIDE SEQUENCE [LARGE SCALE GENOMIC DNA]</scope>
    <source>
        <strain evidence="4 5">SH27</strain>
    </source>
</reference>
<feature type="domain" description="Protein FecR C-terminal" evidence="3">
    <location>
        <begin position="233"/>
        <end position="292"/>
    </location>
</feature>
<keyword evidence="1" id="KW-1133">Transmembrane helix</keyword>
<evidence type="ECO:0000313" key="5">
    <source>
        <dbReference type="Proteomes" id="UP000281985"/>
    </source>
</evidence>
<keyword evidence="1" id="KW-0812">Transmembrane</keyword>
<dbReference type="PANTHER" id="PTHR30273">
    <property type="entry name" value="PERIPLASMIC SIGNAL SENSOR AND SIGMA FACTOR ACTIVATOR FECR-RELATED"/>
    <property type="match status" value="1"/>
</dbReference>
<feature type="transmembrane region" description="Helical" evidence="1">
    <location>
        <begin position="74"/>
        <end position="95"/>
    </location>
</feature>
<dbReference type="AlphaFoldDB" id="A0A3M0GFF7"/>
<dbReference type="EMBL" id="REFV01000002">
    <property type="protein sequence ID" value="RMB63484.1"/>
    <property type="molecule type" value="Genomic_DNA"/>
</dbReference>
<evidence type="ECO:0000259" key="3">
    <source>
        <dbReference type="Pfam" id="PF16344"/>
    </source>
</evidence>
<dbReference type="InterPro" id="IPR032508">
    <property type="entry name" value="FecR_C"/>
</dbReference>
<proteinExistence type="predicted"/>
<dbReference type="PANTHER" id="PTHR30273:SF2">
    <property type="entry name" value="PROTEIN FECR"/>
    <property type="match status" value="1"/>
</dbReference>
<dbReference type="Proteomes" id="UP000281985">
    <property type="component" value="Unassembled WGS sequence"/>
</dbReference>
<keyword evidence="1" id="KW-0472">Membrane</keyword>
<dbReference type="OrthoDB" id="1097347at2"/>
<accession>A0A3M0GFF7</accession>
<comment type="caution">
    <text evidence="4">The sequence shown here is derived from an EMBL/GenBank/DDBJ whole genome shotgun (WGS) entry which is preliminary data.</text>
</comment>
<sequence>MEKDYLIKKWLNNELTPTEMEAFEQSEDFALHQSIIDEAQHFKASQFVKAPTFDALASKLHAPQQEKSSTNSAWMRYAVGLVATVLVIFGLYIFLDNGDNSFETTIAQTETLTLPDASQVILNAKSALSFNSKTWDKERTVQLDGEAFFDVEKGSQFKVKTEQGTVTVLGTEFNVRQRETTFEVTCYEGKVAVTYNEESLTLLPGESMALRNAQLSRYKTENVTPAWRNAMSTFKDAPASEVFTELERQYPVHLTFNDVNKSVPFTGSFKHGNLTEALDAITQPLELEYDIKSAYEVVISKRAQ</sequence>
<evidence type="ECO:0000313" key="4">
    <source>
        <dbReference type="EMBL" id="RMB63484.1"/>
    </source>
</evidence>
<evidence type="ECO:0000259" key="2">
    <source>
        <dbReference type="Pfam" id="PF04773"/>
    </source>
</evidence>
<dbReference type="Gene3D" id="3.55.50.30">
    <property type="match status" value="1"/>
</dbReference>
<keyword evidence="5" id="KW-1185">Reference proteome</keyword>
<feature type="domain" description="FecR protein" evidence="2">
    <location>
        <begin position="103"/>
        <end position="191"/>
    </location>
</feature>
<organism evidence="4 5">
    <name type="scientific">Dokdonia sinensis</name>
    <dbReference type="NCBI Taxonomy" id="2479847"/>
    <lineage>
        <taxon>Bacteria</taxon>
        <taxon>Pseudomonadati</taxon>
        <taxon>Bacteroidota</taxon>
        <taxon>Flavobacteriia</taxon>
        <taxon>Flavobacteriales</taxon>
        <taxon>Flavobacteriaceae</taxon>
        <taxon>Dokdonia</taxon>
    </lineage>
</organism>
<dbReference type="InterPro" id="IPR012373">
    <property type="entry name" value="Ferrdict_sens_TM"/>
</dbReference>
<dbReference type="RefSeq" id="WP_121916287.1">
    <property type="nucleotide sequence ID" value="NZ_REFV01000002.1"/>
</dbReference>
<name>A0A3M0GFF7_9FLAO</name>
<gene>
    <name evidence="4" type="ORF">EAX61_03600</name>
</gene>
<dbReference type="Gene3D" id="2.60.120.1440">
    <property type="match status" value="1"/>
</dbReference>